<proteinExistence type="predicted"/>
<gene>
    <name evidence="1" type="ORF">SAMN05444164_6575</name>
</gene>
<dbReference type="EMBL" id="FNTH01000001">
    <property type="protein sequence ID" value="SEE00336.1"/>
    <property type="molecule type" value="Genomic_DNA"/>
</dbReference>
<evidence type="ECO:0000313" key="2">
    <source>
        <dbReference type="Proteomes" id="UP000198992"/>
    </source>
</evidence>
<dbReference type="AlphaFoldDB" id="A0A1H5FAC1"/>
<reference evidence="1 2" key="1">
    <citation type="submission" date="2016-10" db="EMBL/GenBank/DDBJ databases">
        <authorList>
            <person name="de Groot N.N."/>
        </authorList>
    </citation>
    <scope>NUCLEOTIDE SEQUENCE [LARGE SCALE GENOMIC DNA]</scope>
    <source>
        <strain evidence="1 2">MT12</strain>
    </source>
</reference>
<name>A0A1H5FAC1_9BRAD</name>
<protein>
    <submittedName>
        <fullName evidence="1">Uncharacterized protein</fullName>
    </submittedName>
</protein>
<dbReference type="Proteomes" id="UP000198992">
    <property type="component" value="Unassembled WGS sequence"/>
</dbReference>
<accession>A0A1H5FAC1</accession>
<dbReference type="RefSeq" id="WP_244549788.1">
    <property type="nucleotide sequence ID" value="NZ_FNTH01000001.1"/>
</dbReference>
<evidence type="ECO:0000313" key="1">
    <source>
        <dbReference type="EMBL" id="SEE00336.1"/>
    </source>
</evidence>
<sequence>MANTAPVVTIGNHSLLYNQWQKMQPWLTYFDADGNPAQSFQFFDSGTAATSGYFWTPSNSHWDANTVIDVAASDLSDVWLRAGSVGGSETLWARAFDGTDWSTWTAFTFTTIPNTPPVATINDQQLHTNTWAQVTNWLNYSDANGDAATKYQFWDSGTSATSAYFWTPTNSHWAANTTIDVSAADLANVWVQGGSTTGSETMWVRAFDGTDWSNWDTFTLTSTNSAPVVTTGDHSVHMGQWVTVGNWLTTSDADNDTITKYEFWDSGTAATSAYFWTPTNSHWDANTVIDVSAADLANVWIQGGSATGSETMWVRGFDGTTWSNWDTFTLTSTVNTPPVATINDQSVHVNQWVKPEGWLSTSDAEGDTITKYQFWDSGTAATSAYFWTPTNSHWDANTVIDVSASDLDNLWIQGGSATGSETMWVRAFDGTAWGNWDSFSLTSTNTAPAVAISDHTLNAAQWAQLVNWTTASDADGDAITKYQFWDGGAAATSAYFWTPANSHWAASTPIDVSASDLASLWVQGGTAGGSETMYVRAFDGTAWSNWDSFTLTSLPNHAPVASINDQTLHINEWSQVSNLLSYSDVDGNPATEYQFFDGGNTADSGYFWTSANSHWAASTVIDVSAAAVDDVWVRGGATTGAETMYVRAFDGIDWGSWHAFVLTTIV</sequence>
<organism evidence="1 2">
    <name type="scientific">Bradyrhizobium erythrophlei</name>
    <dbReference type="NCBI Taxonomy" id="1437360"/>
    <lineage>
        <taxon>Bacteria</taxon>
        <taxon>Pseudomonadati</taxon>
        <taxon>Pseudomonadota</taxon>
        <taxon>Alphaproteobacteria</taxon>
        <taxon>Hyphomicrobiales</taxon>
        <taxon>Nitrobacteraceae</taxon>
        <taxon>Bradyrhizobium</taxon>
    </lineage>
</organism>